<protein>
    <submittedName>
        <fullName evidence="2">S-layer homology domain-containing protein</fullName>
    </submittedName>
</protein>
<gene>
    <name evidence="2" type="ORF">OMP38_18995</name>
</gene>
<dbReference type="PANTHER" id="PTHR43308">
    <property type="entry name" value="OUTER MEMBRANE PROTEIN ALPHA-RELATED"/>
    <property type="match status" value="1"/>
</dbReference>
<keyword evidence="3" id="KW-1185">Reference proteome</keyword>
<evidence type="ECO:0000313" key="3">
    <source>
        <dbReference type="Proteomes" id="UP001153387"/>
    </source>
</evidence>
<dbReference type="Proteomes" id="UP001153387">
    <property type="component" value="Unassembled WGS sequence"/>
</dbReference>
<dbReference type="Pfam" id="PF00395">
    <property type="entry name" value="SLH"/>
    <property type="match status" value="3"/>
</dbReference>
<dbReference type="InterPro" id="IPR001119">
    <property type="entry name" value="SLH_dom"/>
</dbReference>
<dbReference type="InterPro" id="IPR051465">
    <property type="entry name" value="Cell_Envelope_Struct_Comp"/>
</dbReference>
<name>A0A9X4KIR4_9BACL</name>
<feature type="domain" description="SLH" evidence="1">
    <location>
        <begin position="213"/>
        <end position="269"/>
    </location>
</feature>
<sequence>MLQPGQLILSDVYELLKDTPGKFDVPVRLRLNVKSHSWADDQHPALVYYDETQAKWTAIGGKHSGGTLAGETDHFTKFAVILVDDEPTSEPPIPVPTDIAGHWAEQEIESAVAKGIIAGYPDGTFRPNLPVTRAEFAVLLNRVLALPGGHSSSFEDQGDIPAWASEAVAAVEEAGIVSGYQDRSFRPGAPLSRIETAALIARAARLPLTNKERTSFADDAAIAEWALPYINAALKAGLVEGQSLNRFNPLAPITRAEAVVLLARLASLR</sequence>
<feature type="domain" description="SLH" evidence="1">
    <location>
        <begin position="91"/>
        <end position="154"/>
    </location>
</feature>
<dbReference type="PANTHER" id="PTHR43308:SF5">
    <property type="entry name" value="S-LAYER PROTEIN _ PEPTIDOGLYCAN ENDO-BETA-N-ACETYLGLUCOSAMINIDASE"/>
    <property type="match status" value="1"/>
</dbReference>
<evidence type="ECO:0000259" key="1">
    <source>
        <dbReference type="PROSITE" id="PS51272"/>
    </source>
</evidence>
<accession>A0A9X4KIR4</accession>
<reference evidence="2 3" key="1">
    <citation type="submission" date="2022-10" db="EMBL/GenBank/DDBJ databases">
        <title>Comparative genomic analysis of Cohnella hashimotonis sp. nov., isolated from the International Space Station.</title>
        <authorList>
            <person name="Simpson A."/>
            <person name="Venkateswaran K."/>
        </authorList>
    </citation>
    <scope>NUCLEOTIDE SEQUENCE [LARGE SCALE GENOMIC DNA]</scope>
    <source>
        <strain evidence="2 3">DSM 18997</strain>
    </source>
</reference>
<organism evidence="2 3">
    <name type="scientific">Cohnella ginsengisoli</name>
    <dbReference type="NCBI Taxonomy" id="425004"/>
    <lineage>
        <taxon>Bacteria</taxon>
        <taxon>Bacillati</taxon>
        <taxon>Bacillota</taxon>
        <taxon>Bacilli</taxon>
        <taxon>Bacillales</taxon>
        <taxon>Paenibacillaceae</taxon>
        <taxon>Cohnella</taxon>
    </lineage>
</organism>
<feature type="domain" description="SLH" evidence="1">
    <location>
        <begin position="155"/>
        <end position="212"/>
    </location>
</feature>
<dbReference type="RefSeq" id="WP_277566496.1">
    <property type="nucleotide sequence ID" value="NZ_JAPDHZ010000003.1"/>
</dbReference>
<comment type="caution">
    <text evidence="2">The sequence shown here is derived from an EMBL/GenBank/DDBJ whole genome shotgun (WGS) entry which is preliminary data.</text>
</comment>
<proteinExistence type="predicted"/>
<evidence type="ECO:0000313" key="2">
    <source>
        <dbReference type="EMBL" id="MDG0792730.1"/>
    </source>
</evidence>
<dbReference type="EMBL" id="JAPDHZ010000003">
    <property type="protein sequence ID" value="MDG0792730.1"/>
    <property type="molecule type" value="Genomic_DNA"/>
</dbReference>
<dbReference type="PROSITE" id="PS51272">
    <property type="entry name" value="SLH"/>
    <property type="match status" value="3"/>
</dbReference>
<dbReference type="AlphaFoldDB" id="A0A9X4KIR4"/>